<comment type="cofactor">
    <cofactor evidence="1">
        <name>FAD</name>
        <dbReference type="ChEBI" id="CHEBI:57692"/>
    </cofactor>
</comment>
<evidence type="ECO:0008006" key="8">
    <source>
        <dbReference type="Google" id="ProtNLM"/>
    </source>
</evidence>
<sequence length="680" mass="76201">MADMIAVSVGVGCEMSLRVESKRVTWRILTGHGFESLKNLSCRTCYCNPSGLTGIMAVVRSNSIDANSEGHTMGGGAYVDGGNGCGYDMDLTGFNIDFPIAGVSTPESLPLYSKPRPTYTLPEHPMGSKRELKVIFVGMGASGINFAYQLQQQTELVELQIYEKNDQLGGTWYENRYPGCACDIPSVGYQFSWATQSTWSHYYAGAKEILAYFRKVANEHKLLKYAKFNHEVVGAEWEETEGLWKVSIRRHGNPADVFVDYAHFFIHGGGLLNDWKWPSIPGLTSFKGTLLHSADWNEAADLQRKRVCVIGTGSSGVQIIPSIVDDVDHLYVASRSPLWITSGFASRFASSDGTNFAYPPEMQKQFEQDPDYYLHYRKAIEIELNKGFKSNLTGTPEALKAKEFSKTHMAKALAKKPELIEKMIPQTFDFGCRRPTPGNGFLEALVMDKTTVLSEQIAAIVPNGIRLQSGETIEVGVIVCATGFDTSYRPRYPIYARGRNLQNEFELEPSTYLSLAAPEVPNYFIVQGAYSPITQGSVLPAIEVYTNYFLQVIKKVQAENIKSMQPSRRACEEFIAHADEFIKHTAWVGKCASWFKAGQSNKPMVWPGSRVHSLSTLERPRFEDYEIEYLGPNRFSYLGNGFHVREYDGRDTTWYYGLLGGKDIQPEDFDLGPFDRLHRS</sequence>
<dbReference type="InterPro" id="IPR036188">
    <property type="entry name" value="FAD/NAD-bd_sf"/>
</dbReference>
<keyword evidence="3" id="KW-0285">Flavoprotein</keyword>
<dbReference type="VEuPathDB" id="FungiDB:PV06_11432"/>
<dbReference type="PANTHER" id="PTHR42877">
    <property type="entry name" value="L-ORNITHINE N(5)-MONOOXYGENASE-RELATED"/>
    <property type="match status" value="1"/>
</dbReference>
<dbReference type="SUPFAM" id="SSF51905">
    <property type="entry name" value="FAD/NAD(P)-binding domain"/>
    <property type="match status" value="2"/>
</dbReference>
<comment type="similarity">
    <text evidence="2">Belongs to the FAD-binding monooxygenase family.</text>
</comment>
<dbReference type="EMBL" id="KN847363">
    <property type="protein sequence ID" value="KIW36283.1"/>
    <property type="molecule type" value="Genomic_DNA"/>
</dbReference>
<reference evidence="6 7" key="1">
    <citation type="submission" date="2015-01" db="EMBL/GenBank/DDBJ databases">
        <title>The Genome Sequence of Exophiala oligosperma CBS72588.</title>
        <authorList>
            <consortium name="The Broad Institute Genomics Platform"/>
            <person name="Cuomo C."/>
            <person name="de Hoog S."/>
            <person name="Gorbushina A."/>
            <person name="Stielow B."/>
            <person name="Teixiera M."/>
            <person name="Abouelleil A."/>
            <person name="Chapman S.B."/>
            <person name="Priest M."/>
            <person name="Young S.K."/>
            <person name="Wortman J."/>
            <person name="Nusbaum C."/>
            <person name="Birren B."/>
        </authorList>
    </citation>
    <scope>NUCLEOTIDE SEQUENCE [LARGE SCALE GENOMIC DNA]</scope>
    <source>
        <strain evidence="6 7">CBS 72588</strain>
    </source>
</reference>
<protein>
    <recommendedName>
        <fullName evidence="8">Sterigmatocystin biosynthesis monooxygenase stcW</fullName>
    </recommendedName>
</protein>
<name>A0A0D2CZ15_9EURO</name>
<keyword evidence="5" id="KW-0560">Oxidoreductase</keyword>
<dbReference type="AlphaFoldDB" id="A0A0D2CZ15"/>
<keyword evidence="4" id="KW-0274">FAD</keyword>
<evidence type="ECO:0000256" key="3">
    <source>
        <dbReference type="ARBA" id="ARBA00022630"/>
    </source>
</evidence>
<dbReference type="InterPro" id="IPR020946">
    <property type="entry name" value="Flavin_mOase-like"/>
</dbReference>
<organism evidence="6 7">
    <name type="scientific">Exophiala oligosperma</name>
    <dbReference type="NCBI Taxonomy" id="215243"/>
    <lineage>
        <taxon>Eukaryota</taxon>
        <taxon>Fungi</taxon>
        <taxon>Dikarya</taxon>
        <taxon>Ascomycota</taxon>
        <taxon>Pezizomycotina</taxon>
        <taxon>Eurotiomycetes</taxon>
        <taxon>Chaetothyriomycetidae</taxon>
        <taxon>Chaetothyriales</taxon>
        <taxon>Herpotrichiellaceae</taxon>
        <taxon>Exophiala</taxon>
    </lineage>
</organism>
<dbReference type="GO" id="GO:0050660">
    <property type="term" value="F:flavin adenine dinucleotide binding"/>
    <property type="evidence" value="ECO:0007669"/>
    <property type="project" value="InterPro"/>
</dbReference>
<dbReference type="RefSeq" id="XP_016256499.1">
    <property type="nucleotide sequence ID" value="XM_016413102.1"/>
</dbReference>
<dbReference type="OrthoDB" id="74360at2759"/>
<evidence type="ECO:0000313" key="6">
    <source>
        <dbReference type="EMBL" id="KIW36283.1"/>
    </source>
</evidence>
<dbReference type="Gene3D" id="3.50.50.60">
    <property type="entry name" value="FAD/NAD(P)-binding domain"/>
    <property type="match status" value="2"/>
</dbReference>
<proteinExistence type="inferred from homology"/>
<dbReference type="GO" id="GO:0050661">
    <property type="term" value="F:NADP binding"/>
    <property type="evidence" value="ECO:0007669"/>
    <property type="project" value="InterPro"/>
</dbReference>
<dbReference type="Proteomes" id="UP000053342">
    <property type="component" value="Unassembled WGS sequence"/>
</dbReference>
<dbReference type="InterPro" id="IPR051209">
    <property type="entry name" value="FAD-bind_Monooxygenase_sf"/>
</dbReference>
<keyword evidence="7" id="KW-1185">Reference proteome</keyword>
<dbReference type="GO" id="GO:0004499">
    <property type="term" value="F:N,N-dimethylaniline monooxygenase activity"/>
    <property type="evidence" value="ECO:0007669"/>
    <property type="project" value="InterPro"/>
</dbReference>
<evidence type="ECO:0000313" key="7">
    <source>
        <dbReference type="Proteomes" id="UP000053342"/>
    </source>
</evidence>
<evidence type="ECO:0000256" key="1">
    <source>
        <dbReference type="ARBA" id="ARBA00001974"/>
    </source>
</evidence>
<dbReference type="HOGENOM" id="CLU_006937_6_1_1"/>
<evidence type="ECO:0000256" key="4">
    <source>
        <dbReference type="ARBA" id="ARBA00022827"/>
    </source>
</evidence>
<dbReference type="PANTHER" id="PTHR42877:SF7">
    <property type="entry name" value="FLAVIN-BINDING MONOOXYGENASE-RELATED"/>
    <property type="match status" value="1"/>
</dbReference>
<dbReference type="GeneID" id="27363506"/>
<evidence type="ECO:0000256" key="2">
    <source>
        <dbReference type="ARBA" id="ARBA00010139"/>
    </source>
</evidence>
<dbReference type="Pfam" id="PF00743">
    <property type="entry name" value="FMO-like"/>
    <property type="match status" value="1"/>
</dbReference>
<evidence type="ECO:0000256" key="5">
    <source>
        <dbReference type="ARBA" id="ARBA00023002"/>
    </source>
</evidence>
<accession>A0A0D2CZ15</accession>
<gene>
    <name evidence="6" type="ORF">PV06_11432</name>
</gene>